<dbReference type="EMBL" id="JPQZ01000066">
    <property type="protein sequence ID" value="KKO74487.1"/>
    <property type="molecule type" value="Genomic_DNA"/>
</dbReference>
<name>A0A0F9YP89_9MICR</name>
<accession>A0A0F9YP89</accession>
<gene>
    <name evidence="2" type="ORF">AAJ76_6600013598</name>
</gene>
<organism evidence="2 3">
    <name type="scientific">Vairimorpha ceranae</name>
    <dbReference type="NCBI Taxonomy" id="40302"/>
    <lineage>
        <taxon>Eukaryota</taxon>
        <taxon>Fungi</taxon>
        <taxon>Fungi incertae sedis</taxon>
        <taxon>Microsporidia</taxon>
        <taxon>Nosematidae</taxon>
        <taxon>Vairimorpha</taxon>
    </lineage>
</organism>
<evidence type="ECO:0000256" key="1">
    <source>
        <dbReference type="SAM" id="MobiDB-lite"/>
    </source>
</evidence>
<dbReference type="VEuPathDB" id="MicrosporidiaDB:G9O61_00g015370"/>
<reference evidence="2 3" key="1">
    <citation type="journal article" date="2015" name="Environ. Microbiol.">
        <title>Genome analyses suggest the presence of polyploidy and recent human-driven expansions in eight global populations of the honeybee pathogen Nosema ceranae.</title>
        <authorList>
            <person name="Pelin A."/>
            <person name="Selman M."/>
            <person name="Aris-Brosou S."/>
            <person name="Farinelli L."/>
            <person name="Corradi N."/>
        </authorList>
    </citation>
    <scope>NUCLEOTIDE SEQUENCE [LARGE SCALE GENOMIC DNA]</scope>
    <source>
        <strain evidence="2 3">PA08 1199</strain>
    </source>
</reference>
<protein>
    <submittedName>
        <fullName evidence="2">Uncharacterized protein</fullName>
    </submittedName>
</protein>
<keyword evidence="3" id="KW-1185">Reference proteome</keyword>
<feature type="region of interest" description="Disordered" evidence="1">
    <location>
        <begin position="263"/>
        <end position="317"/>
    </location>
</feature>
<dbReference type="AlphaFoldDB" id="A0A0F9YP89"/>
<proteinExistence type="predicted"/>
<comment type="caution">
    <text evidence="2">The sequence shown here is derived from an EMBL/GenBank/DDBJ whole genome shotgun (WGS) entry which is preliminary data.</text>
</comment>
<dbReference type="Proteomes" id="UP000034350">
    <property type="component" value="Unassembled WGS sequence"/>
</dbReference>
<dbReference type="GeneID" id="36321154"/>
<feature type="region of interest" description="Disordered" evidence="1">
    <location>
        <begin position="65"/>
        <end position="144"/>
    </location>
</feature>
<feature type="region of interest" description="Disordered" evidence="1">
    <location>
        <begin position="1"/>
        <end position="35"/>
    </location>
</feature>
<evidence type="ECO:0000313" key="3">
    <source>
        <dbReference type="Proteomes" id="UP000034350"/>
    </source>
</evidence>
<sequence length="317" mass="35616">MTGGTPSAIPSGDNNPTPTTETPESSPASNPPQEEAALLTNDLKFNNLLKFDSLKKNMWVGLDGLNQRLGWKNKKEQVGEKEPEEKIGKKSTPGVKGEFGDPVSIKETPSKNKGNESGDVSNSFNKAFTNPEKPKEEKFEPIKFTPAKLQIKPNELNNGKDYSKIVNIETEEPEDYKLKKIADEKQMKEVLGVNDLDLPKKDLKPKKMLTTENIISVNKTTLPSDYLGTDKTLSEEDENDSIGNIVEKSKKREKFVPKIGLKEGSRKDIKKLKHHKKDHHKSHHKSQLKKSSHLKKQGLKHQNMDLHTLLNNTKEVV</sequence>
<feature type="compositionally biased region" description="Basic residues" evidence="1">
    <location>
        <begin position="268"/>
        <end position="299"/>
    </location>
</feature>
<evidence type="ECO:0000313" key="2">
    <source>
        <dbReference type="EMBL" id="KKO74487.1"/>
    </source>
</evidence>
<feature type="compositionally biased region" description="Basic and acidic residues" evidence="1">
    <location>
        <begin position="132"/>
        <end position="141"/>
    </location>
</feature>
<feature type="compositionally biased region" description="Low complexity" evidence="1">
    <location>
        <begin position="14"/>
        <end position="32"/>
    </location>
</feature>
<dbReference type="VEuPathDB" id="MicrosporidiaDB:AAJ76_6600013598"/>
<feature type="compositionally biased region" description="Polar residues" evidence="1">
    <location>
        <begin position="118"/>
        <end position="128"/>
    </location>
</feature>
<dbReference type="RefSeq" id="XP_024330229.1">
    <property type="nucleotide sequence ID" value="XM_024476202.1"/>
</dbReference>
<feature type="compositionally biased region" description="Basic and acidic residues" evidence="1">
    <location>
        <begin position="73"/>
        <end position="88"/>
    </location>
</feature>